<dbReference type="OrthoDB" id="7272469at2"/>
<gene>
    <name evidence="1" type="ORF">F1189_05375</name>
</gene>
<evidence type="ECO:0000313" key="2">
    <source>
        <dbReference type="Proteomes" id="UP000325255"/>
    </source>
</evidence>
<dbReference type="Proteomes" id="UP000325255">
    <property type="component" value="Unassembled WGS sequence"/>
</dbReference>
<name>A0A5M6J079_9PROT</name>
<comment type="caution">
    <text evidence="1">The sequence shown here is derived from an EMBL/GenBank/DDBJ whole genome shotgun (WGS) entry which is preliminary data.</text>
</comment>
<organism evidence="1 2">
    <name type="scientific">Rhodovastum atsumiense</name>
    <dbReference type="NCBI Taxonomy" id="504468"/>
    <lineage>
        <taxon>Bacteria</taxon>
        <taxon>Pseudomonadati</taxon>
        <taxon>Pseudomonadota</taxon>
        <taxon>Alphaproteobacteria</taxon>
        <taxon>Acetobacterales</taxon>
        <taxon>Acetobacteraceae</taxon>
        <taxon>Rhodovastum</taxon>
    </lineage>
</organism>
<dbReference type="EMBL" id="VWPK01000006">
    <property type="protein sequence ID" value="KAA5613487.1"/>
    <property type="molecule type" value="Genomic_DNA"/>
</dbReference>
<protein>
    <recommendedName>
        <fullName evidence="3">Phage tail protein</fullName>
    </recommendedName>
</protein>
<dbReference type="AlphaFoldDB" id="A0A5M6J079"/>
<keyword evidence="2" id="KW-1185">Reference proteome</keyword>
<reference evidence="1 2" key="1">
    <citation type="submission" date="2019-09" db="EMBL/GenBank/DDBJ databases">
        <title>Genome sequence of Rhodovastum atsumiense, a diverse member of the Acetobacteraceae family of non-sulfur purple photosynthetic bacteria.</title>
        <authorList>
            <person name="Meyer T."/>
            <person name="Kyndt J."/>
        </authorList>
    </citation>
    <scope>NUCLEOTIDE SEQUENCE [LARGE SCALE GENOMIC DNA]</scope>
    <source>
        <strain evidence="1 2">DSM 21279</strain>
    </source>
</reference>
<dbReference type="RefSeq" id="WP_150039598.1">
    <property type="nucleotide sequence ID" value="NZ_OW485601.1"/>
</dbReference>
<sequence>MPTGDLNDMVARMAAVLPSAWFPAGAAVLRDALLTAAASCGTLVHDLVQFAGAQLRVATASGGWLDLIAYDFFGRALPRRGLGDDSYRLAIRRRLLRQGGTRAGLAAELLVATGRDPAIIEPWRPADCGAWGGGVIAIGYGAAGAWGSLLPCQAFVTIPRGGAAAADLLATVADMAPAGAGVWTVIRN</sequence>
<evidence type="ECO:0000313" key="1">
    <source>
        <dbReference type="EMBL" id="KAA5613487.1"/>
    </source>
</evidence>
<proteinExistence type="predicted"/>
<accession>A0A5M6J079</accession>
<evidence type="ECO:0008006" key="3">
    <source>
        <dbReference type="Google" id="ProtNLM"/>
    </source>
</evidence>